<dbReference type="OrthoDB" id="286301at2759"/>
<dbReference type="PANTHER" id="PTHR10900:SF120">
    <property type="entry name" value="MUCIN-5AC-RELATED"/>
    <property type="match status" value="1"/>
</dbReference>
<dbReference type="GO" id="GO:0050839">
    <property type="term" value="F:cell adhesion molecule binding"/>
    <property type="evidence" value="ECO:0007669"/>
    <property type="project" value="TreeGrafter"/>
</dbReference>
<organism evidence="2 3">
    <name type="scientific">Cotesia congregata</name>
    <name type="common">Parasitoid wasp</name>
    <name type="synonym">Apanteles congregatus</name>
    <dbReference type="NCBI Taxonomy" id="51543"/>
    <lineage>
        <taxon>Eukaryota</taxon>
        <taxon>Metazoa</taxon>
        <taxon>Ecdysozoa</taxon>
        <taxon>Arthropoda</taxon>
        <taxon>Hexapoda</taxon>
        <taxon>Insecta</taxon>
        <taxon>Pterygota</taxon>
        <taxon>Neoptera</taxon>
        <taxon>Endopterygota</taxon>
        <taxon>Hymenoptera</taxon>
        <taxon>Apocrita</taxon>
        <taxon>Ichneumonoidea</taxon>
        <taxon>Braconidae</taxon>
        <taxon>Microgastrinae</taxon>
        <taxon>Cotesia</taxon>
    </lineage>
</organism>
<accession>A0A8J2MLI2</accession>
<dbReference type="InterPro" id="IPR050904">
    <property type="entry name" value="Adhesion/Biosynth-related"/>
</dbReference>
<name>A0A8J2MLI2_COTCN</name>
<dbReference type="EMBL" id="CAJNRD030001120">
    <property type="protein sequence ID" value="CAG5092739.1"/>
    <property type="molecule type" value="Genomic_DNA"/>
</dbReference>
<dbReference type="GO" id="GO:0007155">
    <property type="term" value="P:cell adhesion"/>
    <property type="evidence" value="ECO:0007669"/>
    <property type="project" value="TreeGrafter"/>
</dbReference>
<dbReference type="InterPro" id="IPR036378">
    <property type="entry name" value="FAS1_dom_sf"/>
</dbReference>
<dbReference type="PROSITE" id="PS50213">
    <property type="entry name" value="FAS1"/>
    <property type="match status" value="2"/>
</dbReference>
<dbReference type="SMART" id="SM00554">
    <property type="entry name" value="FAS1"/>
    <property type="match status" value="1"/>
</dbReference>
<dbReference type="PANTHER" id="PTHR10900">
    <property type="entry name" value="PERIOSTIN-RELATED"/>
    <property type="match status" value="1"/>
</dbReference>
<dbReference type="Gene3D" id="2.30.180.10">
    <property type="entry name" value="FAS1 domain"/>
    <property type="match status" value="2"/>
</dbReference>
<evidence type="ECO:0000259" key="1">
    <source>
        <dbReference type="PROSITE" id="PS50213"/>
    </source>
</evidence>
<gene>
    <name evidence="2" type="ORF">HICCMSTLAB_LOCUS6346</name>
</gene>
<protein>
    <submittedName>
        <fullName evidence="2">Similar to Tgfbi: Transforming growth factor-beta-induced protein ig-h3 (Mus musculus)</fullName>
    </submittedName>
</protein>
<dbReference type="Proteomes" id="UP000786811">
    <property type="component" value="Unassembled WGS sequence"/>
</dbReference>
<sequence>MAPVNEIITTPSSTFLPHSSSYVHFSTNLGNPATTATPRSVTSTIGSINNVASENLIIDDFHQGRNTINFDNTINQFNSGETIANLLKREGLFAMAKYLRQSGLDKVLNDTGPFTIFIPTDKAFRALLVQLGGPEKAEQKFKENPRLLSGLLLHHVIPGDFKTESLQEEMTGVSLAGTQLRVNVYDMHDHEWNDVKVTTINGARIAPNKRDIEIPQGIAHAVDRVMFPLPVGDLLQTLAADREQRFGIFLRILQAAGFEDILTGTKTYTIFAPTDAAFAATAAQTGQPVWSETDGPEAAKTIASKHIMPTTLYSAGMRYYHQKDTLRPQFTLRIQKNGGYTI</sequence>
<dbReference type="GO" id="GO:0031012">
    <property type="term" value="C:extracellular matrix"/>
    <property type="evidence" value="ECO:0007669"/>
    <property type="project" value="TreeGrafter"/>
</dbReference>
<keyword evidence="3" id="KW-1185">Reference proteome</keyword>
<comment type="caution">
    <text evidence="2">The sequence shown here is derived from an EMBL/GenBank/DDBJ whole genome shotgun (WGS) entry which is preliminary data.</text>
</comment>
<evidence type="ECO:0000313" key="2">
    <source>
        <dbReference type="EMBL" id="CAG5092739.1"/>
    </source>
</evidence>
<proteinExistence type="predicted"/>
<feature type="domain" description="FAS1" evidence="1">
    <location>
        <begin position="233"/>
        <end position="342"/>
    </location>
</feature>
<dbReference type="Pfam" id="PF02469">
    <property type="entry name" value="Fasciclin"/>
    <property type="match status" value="2"/>
</dbReference>
<feature type="domain" description="FAS1" evidence="1">
    <location>
        <begin position="79"/>
        <end position="226"/>
    </location>
</feature>
<evidence type="ECO:0000313" key="3">
    <source>
        <dbReference type="Proteomes" id="UP000786811"/>
    </source>
</evidence>
<reference evidence="2" key="1">
    <citation type="submission" date="2021-04" db="EMBL/GenBank/DDBJ databases">
        <authorList>
            <person name="Chebbi M.A.C M."/>
        </authorList>
    </citation>
    <scope>NUCLEOTIDE SEQUENCE</scope>
</reference>
<dbReference type="GO" id="GO:0030198">
    <property type="term" value="P:extracellular matrix organization"/>
    <property type="evidence" value="ECO:0007669"/>
    <property type="project" value="TreeGrafter"/>
</dbReference>
<dbReference type="InterPro" id="IPR000782">
    <property type="entry name" value="FAS1_domain"/>
</dbReference>
<dbReference type="GO" id="GO:0005615">
    <property type="term" value="C:extracellular space"/>
    <property type="evidence" value="ECO:0007669"/>
    <property type="project" value="TreeGrafter"/>
</dbReference>
<dbReference type="SUPFAM" id="SSF82153">
    <property type="entry name" value="FAS1 domain"/>
    <property type="match status" value="2"/>
</dbReference>
<dbReference type="AlphaFoldDB" id="A0A8J2MLI2"/>